<dbReference type="Proteomes" id="UP000695264">
    <property type="component" value="Unassembled WGS sequence"/>
</dbReference>
<evidence type="ECO:0000313" key="3">
    <source>
        <dbReference type="Proteomes" id="UP000695264"/>
    </source>
</evidence>
<feature type="domain" description="DUF348" evidence="1">
    <location>
        <begin position="206"/>
        <end position="246"/>
    </location>
</feature>
<protein>
    <submittedName>
        <fullName evidence="2">DUF348 domain-containing protein</fullName>
    </submittedName>
</protein>
<evidence type="ECO:0000259" key="1">
    <source>
        <dbReference type="Pfam" id="PF03990"/>
    </source>
</evidence>
<feature type="domain" description="DUF348" evidence="1">
    <location>
        <begin position="150"/>
        <end position="184"/>
    </location>
</feature>
<evidence type="ECO:0000313" key="2">
    <source>
        <dbReference type="EMBL" id="NJQ03960.1"/>
    </source>
</evidence>
<gene>
    <name evidence="2" type="ORF">HCK00_26490</name>
</gene>
<reference evidence="2 3" key="1">
    <citation type="submission" date="2020-03" db="EMBL/GenBank/DDBJ databases">
        <title>WGS of actinomycetes isolated from Thailand.</title>
        <authorList>
            <person name="Thawai C."/>
        </authorList>
    </citation>
    <scope>NUCLEOTIDE SEQUENCE [LARGE SCALE GENOMIC DNA]</scope>
    <source>
        <strain evidence="2 3">PLAI 1-29</strain>
    </source>
</reference>
<keyword evidence="3" id="KW-1185">Reference proteome</keyword>
<feature type="domain" description="DUF348" evidence="1">
    <location>
        <begin position="90"/>
        <end position="128"/>
    </location>
</feature>
<dbReference type="Pfam" id="PF03990">
    <property type="entry name" value="DUF348"/>
    <property type="match status" value="3"/>
</dbReference>
<organism evidence="2 3">
    <name type="scientific">Streptomyces zingiberis</name>
    <dbReference type="NCBI Taxonomy" id="2053010"/>
    <lineage>
        <taxon>Bacteria</taxon>
        <taxon>Bacillati</taxon>
        <taxon>Actinomycetota</taxon>
        <taxon>Actinomycetes</taxon>
        <taxon>Kitasatosporales</taxon>
        <taxon>Streptomycetaceae</taxon>
        <taxon>Streptomyces</taxon>
    </lineage>
</organism>
<dbReference type="InterPro" id="IPR007137">
    <property type="entry name" value="DUF348"/>
</dbReference>
<dbReference type="EMBL" id="JAATEN010000036">
    <property type="protein sequence ID" value="NJQ03960.1"/>
    <property type="molecule type" value="Genomic_DNA"/>
</dbReference>
<name>A0ABX1C238_9ACTN</name>
<accession>A0ABX1C238</accession>
<proteinExistence type="predicted"/>
<comment type="caution">
    <text evidence="2">The sequence shown here is derived from an EMBL/GenBank/DDBJ whole genome shotgun (WGS) entry which is preliminary data.</text>
</comment>
<sequence>MPGFLLPPLPGADLGHTAHARVRARRAARRRHRPVRAPRAVFRPVFRPVSRPVSGPEVRPARLRTLVPRALVLVVLAGGTWAFVIHDKAVRLSVDGRQRTLHTFAGGVDELLAREGVRLGPHDAVSPPVGIGRPLVHGDEVAVRRGRPLELTVDDRRRPEWTTEDTVGEALRELGVDTAGAHLSVPPWTEVPLHGLALRVRTERTVTVVADGRRLVLRTTAGTVREAVAEAGVELRERDTTSLPPDGFPRGGSVIRVERAGDARAAGEAGPFPA</sequence>